<proteinExistence type="predicted"/>
<dbReference type="EMBL" id="KQ483590">
    <property type="protein sequence ID" value="KYP45465.1"/>
    <property type="molecule type" value="Genomic_DNA"/>
</dbReference>
<dbReference type="AlphaFoldDB" id="A0A151RSF7"/>
<dbReference type="Gramene" id="C.cajan_34603.t">
    <property type="protein sequence ID" value="C.cajan_34603.t.cds1"/>
    <property type="gene ID" value="C.cajan_34603"/>
</dbReference>
<feature type="non-terminal residue" evidence="1">
    <location>
        <position position="1"/>
    </location>
</feature>
<protein>
    <recommendedName>
        <fullName evidence="3">Retrovirus-related Pol polyprotein from transposon TNT 1-94</fullName>
    </recommendedName>
</protein>
<evidence type="ECO:0008006" key="3">
    <source>
        <dbReference type="Google" id="ProtNLM"/>
    </source>
</evidence>
<accession>A0A151RSF7</accession>
<name>A0A151RSF7_CAJCA</name>
<sequence length="133" mass="15648">YHKNLNDTTHVKYLMLATISSKLQKNHENIEAFDMIEHLKMPLQELVKQERFDTFKSMFHYKMVEGSPLRPYVLYMIGNIEHLKSLAFSMGLEFLTNLILHSLPDSYSQFVMQENMNDIAKPLLEIANMLRIV</sequence>
<gene>
    <name evidence="1" type="ORF">KK1_032986</name>
</gene>
<evidence type="ECO:0000313" key="2">
    <source>
        <dbReference type="Proteomes" id="UP000075243"/>
    </source>
</evidence>
<dbReference type="Proteomes" id="UP000075243">
    <property type="component" value="Unassembled WGS sequence"/>
</dbReference>
<dbReference type="OMA" id="MNDIAKP"/>
<evidence type="ECO:0000313" key="1">
    <source>
        <dbReference type="EMBL" id="KYP45465.1"/>
    </source>
</evidence>
<reference evidence="1" key="1">
    <citation type="journal article" date="2012" name="Nat. Biotechnol.">
        <title>Draft genome sequence of pigeonpea (Cajanus cajan), an orphan legume crop of resource-poor farmers.</title>
        <authorList>
            <person name="Varshney R.K."/>
            <person name="Chen W."/>
            <person name="Li Y."/>
            <person name="Bharti A.K."/>
            <person name="Saxena R.K."/>
            <person name="Schlueter J.A."/>
            <person name="Donoghue M.T."/>
            <person name="Azam S."/>
            <person name="Fan G."/>
            <person name="Whaley A.M."/>
            <person name="Farmer A.D."/>
            <person name="Sheridan J."/>
            <person name="Iwata A."/>
            <person name="Tuteja R."/>
            <person name="Penmetsa R.V."/>
            <person name="Wu W."/>
            <person name="Upadhyaya H.D."/>
            <person name="Yang S.P."/>
            <person name="Shah T."/>
            <person name="Saxena K.B."/>
            <person name="Michael T."/>
            <person name="McCombie W.R."/>
            <person name="Yang B."/>
            <person name="Zhang G."/>
            <person name="Yang H."/>
            <person name="Wang J."/>
            <person name="Spillane C."/>
            <person name="Cook D.R."/>
            <person name="May G.D."/>
            <person name="Xu X."/>
            <person name="Jackson S.A."/>
        </authorList>
    </citation>
    <scope>NUCLEOTIDE SEQUENCE [LARGE SCALE GENOMIC DNA]</scope>
</reference>
<keyword evidence="2" id="KW-1185">Reference proteome</keyword>
<organism evidence="1 2">
    <name type="scientific">Cajanus cajan</name>
    <name type="common">Pigeon pea</name>
    <name type="synonym">Cajanus indicus</name>
    <dbReference type="NCBI Taxonomy" id="3821"/>
    <lineage>
        <taxon>Eukaryota</taxon>
        <taxon>Viridiplantae</taxon>
        <taxon>Streptophyta</taxon>
        <taxon>Embryophyta</taxon>
        <taxon>Tracheophyta</taxon>
        <taxon>Spermatophyta</taxon>
        <taxon>Magnoliopsida</taxon>
        <taxon>eudicotyledons</taxon>
        <taxon>Gunneridae</taxon>
        <taxon>Pentapetalae</taxon>
        <taxon>rosids</taxon>
        <taxon>fabids</taxon>
        <taxon>Fabales</taxon>
        <taxon>Fabaceae</taxon>
        <taxon>Papilionoideae</taxon>
        <taxon>50 kb inversion clade</taxon>
        <taxon>NPAAA clade</taxon>
        <taxon>indigoferoid/millettioid clade</taxon>
        <taxon>Phaseoleae</taxon>
        <taxon>Cajanus</taxon>
    </lineage>
</organism>